<dbReference type="Proteomes" id="UP000467240">
    <property type="component" value="Unassembled WGS sequence"/>
</dbReference>
<evidence type="ECO:0000256" key="1">
    <source>
        <dbReference type="ARBA" id="ARBA00004651"/>
    </source>
</evidence>
<proteinExistence type="predicted"/>
<accession>A0A7J5BQR4</accession>
<gene>
    <name evidence="9" type="ORF">F8O01_09720</name>
</gene>
<feature type="domain" description="Cardiolipin synthase N-terminal" evidence="8">
    <location>
        <begin position="14"/>
        <end position="59"/>
    </location>
</feature>
<dbReference type="GO" id="GO:0005886">
    <property type="term" value="C:plasma membrane"/>
    <property type="evidence" value="ECO:0007669"/>
    <property type="project" value="UniProtKB-SubCell"/>
</dbReference>
<keyword evidence="3 7" id="KW-0812">Transmembrane</keyword>
<feature type="transmembrane region" description="Helical" evidence="7">
    <location>
        <begin position="38"/>
        <end position="57"/>
    </location>
</feature>
<evidence type="ECO:0000313" key="10">
    <source>
        <dbReference type="Proteomes" id="UP000467240"/>
    </source>
</evidence>
<keyword evidence="2" id="KW-1003">Cell membrane</keyword>
<dbReference type="InterPro" id="IPR027379">
    <property type="entry name" value="CLS_N"/>
</dbReference>
<feature type="compositionally biased region" description="Basic and acidic residues" evidence="6">
    <location>
        <begin position="105"/>
        <end position="132"/>
    </location>
</feature>
<evidence type="ECO:0000256" key="6">
    <source>
        <dbReference type="SAM" id="MobiDB-lite"/>
    </source>
</evidence>
<keyword evidence="5 7" id="KW-0472">Membrane</keyword>
<evidence type="ECO:0000256" key="3">
    <source>
        <dbReference type="ARBA" id="ARBA00022692"/>
    </source>
</evidence>
<comment type="caution">
    <text evidence="9">The sequence shown here is derived from an EMBL/GenBank/DDBJ whole genome shotgun (WGS) entry which is preliminary data.</text>
</comment>
<protein>
    <submittedName>
        <fullName evidence="9">PLDc_N domain-containing protein</fullName>
    </submittedName>
</protein>
<evidence type="ECO:0000256" key="4">
    <source>
        <dbReference type="ARBA" id="ARBA00022989"/>
    </source>
</evidence>
<reference evidence="9 10" key="1">
    <citation type="submission" date="2019-09" db="EMBL/GenBank/DDBJ databases">
        <title>Phylogeny of genus Pseudoclavibacter and closely related genus.</title>
        <authorList>
            <person name="Li Y."/>
        </authorList>
    </citation>
    <scope>NUCLEOTIDE SEQUENCE [LARGE SCALE GENOMIC DNA]</scope>
    <source>
        <strain evidence="9 10">DSM 23821</strain>
    </source>
</reference>
<feature type="compositionally biased region" description="Gly residues" evidence="6">
    <location>
        <begin position="162"/>
        <end position="171"/>
    </location>
</feature>
<dbReference type="Pfam" id="PF13396">
    <property type="entry name" value="PLDc_N"/>
    <property type="match status" value="1"/>
</dbReference>
<dbReference type="EMBL" id="WBJZ01000011">
    <property type="protein sequence ID" value="KAB1656662.1"/>
    <property type="molecule type" value="Genomic_DNA"/>
</dbReference>
<evidence type="ECO:0000256" key="5">
    <source>
        <dbReference type="ARBA" id="ARBA00023136"/>
    </source>
</evidence>
<dbReference type="RefSeq" id="WP_158040676.1">
    <property type="nucleotide sequence ID" value="NZ_JACCFV010000001.1"/>
</dbReference>
<evidence type="ECO:0000259" key="8">
    <source>
        <dbReference type="Pfam" id="PF13396"/>
    </source>
</evidence>
<keyword evidence="10" id="KW-1185">Reference proteome</keyword>
<dbReference type="AlphaFoldDB" id="A0A7J5BQR4"/>
<keyword evidence="4 7" id="KW-1133">Transmembrane helix</keyword>
<evidence type="ECO:0000256" key="2">
    <source>
        <dbReference type="ARBA" id="ARBA00022475"/>
    </source>
</evidence>
<sequence>MSRIIIAAVVIAVVVTVYAVIDCAMSDASRARVLKKSTWLFVILLVPIVGPVLWILVGQGRVLKAEPEAAPAAPDDDETFLRSIGIDDGHDETIRRLEEELRALDDEAARDGRRPGDDVAPKAADEAARSDGDDAEDDDDPHGPPAGGHHTPGQRPDHDDGTGGAGGATRA</sequence>
<name>A0A7J5BQR4_9MICO</name>
<evidence type="ECO:0000313" key="9">
    <source>
        <dbReference type="EMBL" id="KAB1656662.1"/>
    </source>
</evidence>
<feature type="region of interest" description="Disordered" evidence="6">
    <location>
        <begin position="105"/>
        <end position="171"/>
    </location>
</feature>
<evidence type="ECO:0000256" key="7">
    <source>
        <dbReference type="SAM" id="Phobius"/>
    </source>
</evidence>
<organism evidence="9 10">
    <name type="scientific">Pseudoclavibacter chungangensis</name>
    <dbReference type="NCBI Taxonomy" id="587635"/>
    <lineage>
        <taxon>Bacteria</taxon>
        <taxon>Bacillati</taxon>
        <taxon>Actinomycetota</taxon>
        <taxon>Actinomycetes</taxon>
        <taxon>Micrococcales</taxon>
        <taxon>Microbacteriaceae</taxon>
        <taxon>Pseudoclavibacter</taxon>
    </lineage>
</organism>
<comment type="subcellular location">
    <subcellularLocation>
        <location evidence="1">Cell membrane</location>
        <topology evidence="1">Multi-pass membrane protein</topology>
    </subcellularLocation>
</comment>